<evidence type="ECO:0000256" key="1">
    <source>
        <dbReference type="SAM" id="MobiDB-lite"/>
    </source>
</evidence>
<proteinExistence type="predicted"/>
<gene>
    <name evidence="2" type="ORF">E2C01_040309</name>
</gene>
<reference evidence="2 3" key="1">
    <citation type="submission" date="2019-05" db="EMBL/GenBank/DDBJ databases">
        <title>Another draft genome of Portunus trituberculatus and its Hox gene families provides insights of decapod evolution.</title>
        <authorList>
            <person name="Jeong J.-H."/>
            <person name="Song I."/>
            <person name="Kim S."/>
            <person name="Choi T."/>
            <person name="Kim D."/>
            <person name="Ryu S."/>
            <person name="Kim W."/>
        </authorList>
    </citation>
    <scope>NUCLEOTIDE SEQUENCE [LARGE SCALE GENOMIC DNA]</scope>
    <source>
        <tissue evidence="2">Muscle</tissue>
    </source>
</reference>
<dbReference type="Proteomes" id="UP000324222">
    <property type="component" value="Unassembled WGS sequence"/>
</dbReference>
<name>A0A5B7FM76_PORTR</name>
<feature type="compositionally biased region" description="Polar residues" evidence="1">
    <location>
        <begin position="32"/>
        <end position="41"/>
    </location>
</feature>
<keyword evidence="3" id="KW-1185">Reference proteome</keyword>
<dbReference type="EMBL" id="VSRR010007278">
    <property type="protein sequence ID" value="MPC46586.1"/>
    <property type="molecule type" value="Genomic_DNA"/>
</dbReference>
<dbReference type="AlphaFoldDB" id="A0A5B7FM76"/>
<sequence length="83" mass="9061">MLAARVRDEDWADCVGVGRGGWERGLGTGDRVTSSQTSHSNLLPRLPAGEFREGEADIRRVAIMCGCGKRRPPRRHAEGDTEA</sequence>
<comment type="caution">
    <text evidence="2">The sequence shown here is derived from an EMBL/GenBank/DDBJ whole genome shotgun (WGS) entry which is preliminary data.</text>
</comment>
<accession>A0A5B7FM76</accession>
<evidence type="ECO:0000313" key="3">
    <source>
        <dbReference type="Proteomes" id="UP000324222"/>
    </source>
</evidence>
<feature type="region of interest" description="Disordered" evidence="1">
    <location>
        <begin position="25"/>
        <end position="44"/>
    </location>
</feature>
<organism evidence="2 3">
    <name type="scientific">Portunus trituberculatus</name>
    <name type="common">Swimming crab</name>
    <name type="synonym">Neptunus trituberculatus</name>
    <dbReference type="NCBI Taxonomy" id="210409"/>
    <lineage>
        <taxon>Eukaryota</taxon>
        <taxon>Metazoa</taxon>
        <taxon>Ecdysozoa</taxon>
        <taxon>Arthropoda</taxon>
        <taxon>Crustacea</taxon>
        <taxon>Multicrustacea</taxon>
        <taxon>Malacostraca</taxon>
        <taxon>Eumalacostraca</taxon>
        <taxon>Eucarida</taxon>
        <taxon>Decapoda</taxon>
        <taxon>Pleocyemata</taxon>
        <taxon>Brachyura</taxon>
        <taxon>Eubrachyura</taxon>
        <taxon>Portunoidea</taxon>
        <taxon>Portunidae</taxon>
        <taxon>Portuninae</taxon>
        <taxon>Portunus</taxon>
    </lineage>
</organism>
<evidence type="ECO:0000313" key="2">
    <source>
        <dbReference type="EMBL" id="MPC46586.1"/>
    </source>
</evidence>
<protein>
    <submittedName>
        <fullName evidence="2">Uncharacterized protein</fullName>
    </submittedName>
</protein>